<dbReference type="PANTHER" id="PTHR42928">
    <property type="entry name" value="TRICARBOXYLATE-BINDING PROTEIN"/>
    <property type="match status" value="1"/>
</dbReference>
<sequence>MLPELPASPGSPVHGPAQPGRRRALQAALLGAGLGSLALSARAADYPRHPVTIISAHAAGGGADSLSRILAAALSNELGQTFIVENRPGASTMLAAEYTARAAPDGYSLLMATVTTLSINPSLYKKLRYDPVRDFAPVSMIATTPFFVGVTPELPAQSASDLLRMARAQPGKLNYGSSGNGTSSHLAGELFCDMAGVRMVHVPYKATSMRNSDLASGQIQVVFGNDLLPLAKAGKVRILAVTSAQRMASLPDMPAVAELDGMAGYSADVWYGLVAPAGVPPGTIDTLSHAIHKVLRDQRLQEQVMTSLGGIVAGTTPEAFAELIRSDAVKWGKVIKRTNIQISD</sequence>
<dbReference type="PROSITE" id="PS51318">
    <property type="entry name" value="TAT"/>
    <property type="match status" value="1"/>
</dbReference>
<gene>
    <name evidence="3" type="ORF">GCM10023144_00950</name>
</gene>
<dbReference type="Gene3D" id="3.40.190.150">
    <property type="entry name" value="Bordetella uptake gene, domain 1"/>
    <property type="match status" value="1"/>
</dbReference>
<evidence type="ECO:0000256" key="2">
    <source>
        <dbReference type="SAM" id="MobiDB-lite"/>
    </source>
</evidence>
<reference evidence="4" key="1">
    <citation type="journal article" date="2019" name="Int. J. Syst. Evol. Microbiol.">
        <title>The Global Catalogue of Microorganisms (GCM) 10K type strain sequencing project: providing services to taxonomists for standard genome sequencing and annotation.</title>
        <authorList>
            <consortium name="The Broad Institute Genomics Platform"/>
            <consortium name="The Broad Institute Genome Sequencing Center for Infectious Disease"/>
            <person name="Wu L."/>
            <person name="Ma J."/>
        </authorList>
    </citation>
    <scope>NUCLEOTIDE SEQUENCE [LARGE SCALE GENOMIC DNA]</scope>
    <source>
        <strain evidence="4">JCM 17666</strain>
    </source>
</reference>
<evidence type="ECO:0000313" key="4">
    <source>
        <dbReference type="Proteomes" id="UP001501671"/>
    </source>
</evidence>
<comment type="caution">
    <text evidence="3">The sequence shown here is derived from an EMBL/GenBank/DDBJ whole genome shotgun (WGS) entry which is preliminary data.</text>
</comment>
<dbReference type="Proteomes" id="UP001501671">
    <property type="component" value="Unassembled WGS sequence"/>
</dbReference>
<comment type="similarity">
    <text evidence="1">Belongs to the UPF0065 (bug) family.</text>
</comment>
<feature type="region of interest" description="Disordered" evidence="2">
    <location>
        <begin position="1"/>
        <end position="21"/>
    </location>
</feature>
<dbReference type="SUPFAM" id="SSF53850">
    <property type="entry name" value="Periplasmic binding protein-like II"/>
    <property type="match status" value="1"/>
</dbReference>
<dbReference type="CDD" id="cd13578">
    <property type="entry name" value="PBP2_Bug27"/>
    <property type="match status" value="1"/>
</dbReference>
<accession>A0ABP8GC19</accession>
<organism evidence="3 4">
    <name type="scientific">Pigmentiphaga soli</name>
    <dbReference type="NCBI Taxonomy" id="1007095"/>
    <lineage>
        <taxon>Bacteria</taxon>
        <taxon>Pseudomonadati</taxon>
        <taxon>Pseudomonadota</taxon>
        <taxon>Betaproteobacteria</taxon>
        <taxon>Burkholderiales</taxon>
        <taxon>Alcaligenaceae</taxon>
        <taxon>Pigmentiphaga</taxon>
    </lineage>
</organism>
<dbReference type="Pfam" id="PF03401">
    <property type="entry name" value="TctC"/>
    <property type="match status" value="1"/>
</dbReference>
<name>A0ABP8GC19_9BURK</name>
<dbReference type="EMBL" id="BAABFO010000001">
    <property type="protein sequence ID" value="GAA4321598.1"/>
    <property type="molecule type" value="Genomic_DNA"/>
</dbReference>
<dbReference type="InterPro" id="IPR006311">
    <property type="entry name" value="TAT_signal"/>
</dbReference>
<proteinExistence type="inferred from homology"/>
<dbReference type="InterPro" id="IPR042100">
    <property type="entry name" value="Bug_dom1"/>
</dbReference>
<dbReference type="Gene3D" id="3.40.190.10">
    <property type="entry name" value="Periplasmic binding protein-like II"/>
    <property type="match status" value="1"/>
</dbReference>
<protein>
    <submittedName>
        <fullName evidence="3">Tripartite tricarboxylate transporter substrate binding protein</fullName>
    </submittedName>
</protein>
<evidence type="ECO:0000256" key="1">
    <source>
        <dbReference type="ARBA" id="ARBA00006987"/>
    </source>
</evidence>
<evidence type="ECO:0000313" key="3">
    <source>
        <dbReference type="EMBL" id="GAA4321598.1"/>
    </source>
</evidence>
<dbReference type="PIRSF" id="PIRSF017082">
    <property type="entry name" value="YflP"/>
    <property type="match status" value="1"/>
</dbReference>
<dbReference type="PANTHER" id="PTHR42928:SF5">
    <property type="entry name" value="BLR1237 PROTEIN"/>
    <property type="match status" value="1"/>
</dbReference>
<dbReference type="InterPro" id="IPR005064">
    <property type="entry name" value="BUG"/>
</dbReference>
<dbReference type="RefSeq" id="WP_345245205.1">
    <property type="nucleotide sequence ID" value="NZ_BAABFO010000001.1"/>
</dbReference>
<keyword evidence="4" id="KW-1185">Reference proteome</keyword>